<evidence type="ECO:0000259" key="2">
    <source>
        <dbReference type="Pfam" id="PF13273"/>
    </source>
</evidence>
<feature type="transmembrane region" description="Helical" evidence="1">
    <location>
        <begin position="12"/>
        <end position="36"/>
    </location>
</feature>
<feature type="domain" description="DUF4064" evidence="2">
    <location>
        <begin position="8"/>
        <end position="81"/>
    </location>
</feature>
<gene>
    <name evidence="3" type="ORF">C7452_0846</name>
</gene>
<keyword evidence="1" id="KW-0472">Membrane</keyword>
<sequence>MTDAPETSRTLELVLGIIGGIFGLLGGLFAIVFSVFGPELLYLGMSAILASILGIIGSVYVRNNPRRGGAVLIISAVWLLISISAFAIPGTVFLGIAGVLALIR</sequence>
<dbReference type="EMBL" id="QREL01000001">
    <property type="protein sequence ID" value="REE28822.1"/>
    <property type="molecule type" value="Genomic_DNA"/>
</dbReference>
<feature type="transmembrane region" description="Helical" evidence="1">
    <location>
        <begin position="42"/>
        <end position="61"/>
    </location>
</feature>
<evidence type="ECO:0000313" key="4">
    <source>
        <dbReference type="Proteomes" id="UP000256864"/>
    </source>
</evidence>
<evidence type="ECO:0000256" key="1">
    <source>
        <dbReference type="SAM" id="Phobius"/>
    </source>
</evidence>
<dbReference type="Proteomes" id="UP000256864">
    <property type="component" value="Unassembled WGS sequence"/>
</dbReference>
<comment type="caution">
    <text evidence="3">The sequence shown here is derived from an EMBL/GenBank/DDBJ whole genome shotgun (WGS) entry which is preliminary data.</text>
</comment>
<organism evidence="3 4">
    <name type="scientific">Methanothermobacter defluvii</name>
    <dbReference type="NCBI Taxonomy" id="49339"/>
    <lineage>
        <taxon>Archaea</taxon>
        <taxon>Methanobacteriati</taxon>
        <taxon>Methanobacteriota</taxon>
        <taxon>Methanomada group</taxon>
        <taxon>Methanobacteria</taxon>
        <taxon>Methanobacteriales</taxon>
        <taxon>Methanobacteriaceae</taxon>
        <taxon>Methanothermobacter</taxon>
    </lineage>
</organism>
<keyword evidence="4" id="KW-1185">Reference proteome</keyword>
<feature type="transmembrane region" description="Helical" evidence="1">
    <location>
        <begin position="70"/>
        <end position="103"/>
    </location>
</feature>
<keyword evidence="1" id="KW-0812">Transmembrane</keyword>
<evidence type="ECO:0000313" key="3">
    <source>
        <dbReference type="EMBL" id="REE28822.1"/>
    </source>
</evidence>
<accession>A0A371NE91</accession>
<reference evidence="3 4" key="1">
    <citation type="submission" date="2018-07" db="EMBL/GenBank/DDBJ databases">
        <title>Genomic Encyclopedia of Type Strains, Phase IV (KMG-IV): sequencing the most valuable type-strain genomes for metagenomic binning, comparative biology and taxonomic classification.</title>
        <authorList>
            <person name="Goeker M."/>
        </authorList>
    </citation>
    <scope>NUCLEOTIDE SEQUENCE [LARGE SCALE GENOMIC DNA]</scope>
    <source>
        <strain evidence="3 4">DSM 7466</strain>
    </source>
</reference>
<protein>
    <submittedName>
        <fullName evidence="3">Uncharacterized protein DUF4064</fullName>
    </submittedName>
</protein>
<dbReference type="AlphaFoldDB" id="A0A371NE91"/>
<dbReference type="Pfam" id="PF13273">
    <property type="entry name" value="DUF4064"/>
    <property type="match status" value="1"/>
</dbReference>
<keyword evidence="1" id="KW-1133">Transmembrane helix</keyword>
<dbReference type="InterPro" id="IPR025273">
    <property type="entry name" value="DUF4064"/>
</dbReference>
<name>A0A371NE91_9EURY</name>
<proteinExistence type="predicted"/>